<dbReference type="EMBL" id="JACIBV010000001">
    <property type="protein sequence ID" value="MBB3731208.1"/>
    <property type="molecule type" value="Genomic_DNA"/>
</dbReference>
<evidence type="ECO:0000313" key="3">
    <source>
        <dbReference type="Proteomes" id="UP000579945"/>
    </source>
</evidence>
<dbReference type="AlphaFoldDB" id="A0A7W5YAS4"/>
<gene>
    <name evidence="2" type="ORF">FHR33_007068</name>
</gene>
<feature type="transmembrane region" description="Helical" evidence="1">
    <location>
        <begin position="111"/>
        <end position="137"/>
    </location>
</feature>
<feature type="transmembrane region" description="Helical" evidence="1">
    <location>
        <begin position="158"/>
        <end position="180"/>
    </location>
</feature>
<protein>
    <submittedName>
        <fullName evidence="2">Uncharacterized protein</fullName>
    </submittedName>
</protein>
<comment type="caution">
    <text evidence="2">The sequence shown here is derived from an EMBL/GenBank/DDBJ whole genome shotgun (WGS) entry which is preliminary data.</text>
</comment>
<proteinExistence type="predicted"/>
<feature type="transmembrane region" description="Helical" evidence="1">
    <location>
        <begin position="38"/>
        <end position="59"/>
    </location>
</feature>
<reference evidence="2 3" key="1">
    <citation type="submission" date="2020-08" db="EMBL/GenBank/DDBJ databases">
        <title>Sequencing the genomes of 1000 actinobacteria strains.</title>
        <authorList>
            <person name="Klenk H.-P."/>
        </authorList>
    </citation>
    <scope>NUCLEOTIDE SEQUENCE [LARGE SCALE GENOMIC DNA]</scope>
    <source>
        <strain evidence="2 3">DSM 44320</strain>
    </source>
</reference>
<name>A0A7W5YAS4_9ACTN</name>
<dbReference type="RefSeq" id="WP_183656901.1">
    <property type="nucleotide sequence ID" value="NZ_BAAAXX010000090.1"/>
</dbReference>
<accession>A0A7W5YAS4</accession>
<keyword evidence="1" id="KW-0472">Membrane</keyword>
<dbReference type="Proteomes" id="UP000579945">
    <property type="component" value="Unassembled WGS sequence"/>
</dbReference>
<evidence type="ECO:0000256" key="1">
    <source>
        <dbReference type="SAM" id="Phobius"/>
    </source>
</evidence>
<sequence length="228" mass="24492">MWEIYQSNPQGFIPYFRGEKDLLPLLYLPPPLVMKTNLAPWIDQSLLAFMLLILFWALGPHGPLKVIVYLLVVFGIAVAAPVSRVFVFAAMDSTAAWWVRTAWPWLADAAVSPWTTAVLGLLLAAGCLMAFLFTCYACARVAGELVSGEMGLPDVARCFALALTGACALGIIVELAAWSVHLMGNTYAFPGWQPFLWAVFVAGLAATTAVAADVTSGSASEEPEPPQA</sequence>
<keyword evidence="1" id="KW-0812">Transmembrane</keyword>
<feature type="transmembrane region" description="Helical" evidence="1">
    <location>
        <begin position="66"/>
        <end position="91"/>
    </location>
</feature>
<organism evidence="2 3">
    <name type="scientific">Nonomuraea dietziae</name>
    <dbReference type="NCBI Taxonomy" id="65515"/>
    <lineage>
        <taxon>Bacteria</taxon>
        <taxon>Bacillati</taxon>
        <taxon>Actinomycetota</taxon>
        <taxon>Actinomycetes</taxon>
        <taxon>Streptosporangiales</taxon>
        <taxon>Streptosporangiaceae</taxon>
        <taxon>Nonomuraea</taxon>
    </lineage>
</organism>
<dbReference type="GeneID" id="95393318"/>
<evidence type="ECO:0000313" key="2">
    <source>
        <dbReference type="EMBL" id="MBB3731208.1"/>
    </source>
</evidence>
<feature type="transmembrane region" description="Helical" evidence="1">
    <location>
        <begin position="192"/>
        <end position="212"/>
    </location>
</feature>
<keyword evidence="1" id="KW-1133">Transmembrane helix</keyword>
<keyword evidence="3" id="KW-1185">Reference proteome</keyword>